<proteinExistence type="predicted"/>
<dbReference type="EMBL" id="AP025943">
    <property type="protein sequence ID" value="BDL42901.1"/>
    <property type="molecule type" value="Genomic_DNA"/>
</dbReference>
<name>A0ABN6QJ05_9BACT</name>
<protein>
    <submittedName>
        <fullName evidence="1">Uncharacterized protein</fullName>
    </submittedName>
</protein>
<evidence type="ECO:0000313" key="2">
    <source>
        <dbReference type="Proteomes" id="UP001062263"/>
    </source>
</evidence>
<sequence length="209" mass="24108">MLKEARRYHKKNVTPRELADGLFLCHLITTAPFIDLNKSSNVEWLANYNNIDHKVKEFMSRSIPFAALTDKNVKLPGKEEALRFYLTATAMVLKQFHSQMDYAFEATQICTYMIIDHASGLSTDKATDLFNKTSAQSSRNYDIQSIIKNQDSGFIRELMKCFPAKAVEVKKYLHMAGYEDREIPALLDRTVGRVPQAEYLYRSLPKRRD</sequence>
<dbReference type="Proteomes" id="UP001062263">
    <property type="component" value="Chromosome"/>
</dbReference>
<accession>A0ABN6QJ05</accession>
<organism evidence="1 2">
    <name type="scientific">Akkermansia biwaensis</name>
    <dbReference type="NCBI Taxonomy" id="2946555"/>
    <lineage>
        <taxon>Bacteria</taxon>
        <taxon>Pseudomonadati</taxon>
        <taxon>Verrucomicrobiota</taxon>
        <taxon>Verrucomicrobiia</taxon>
        <taxon>Verrucomicrobiales</taxon>
        <taxon>Akkermansiaceae</taxon>
        <taxon>Akkermansia</taxon>
    </lineage>
</organism>
<keyword evidence="2" id="KW-1185">Reference proteome</keyword>
<reference evidence="1" key="1">
    <citation type="submission" date="2022-06" db="EMBL/GenBank/DDBJ databases">
        <title>Akkermansia biwalacus sp. nov., an anaerobic mucin-degrading bacterium isolated from human intestine.</title>
        <authorList>
            <person name="Kobayashi Y."/>
            <person name="Inoue S."/>
            <person name="Kawahara T."/>
            <person name="Kohda N."/>
        </authorList>
    </citation>
    <scope>NUCLEOTIDE SEQUENCE</scope>
    <source>
        <strain evidence="1">WON2089</strain>
    </source>
</reference>
<gene>
    <name evidence="1" type="ORF">Abiwalacus_04750</name>
</gene>
<evidence type="ECO:0000313" key="1">
    <source>
        <dbReference type="EMBL" id="BDL42901.1"/>
    </source>
</evidence>